<organism evidence="1 2">
    <name type="scientific">Aspergillus melleus</name>
    <dbReference type="NCBI Taxonomy" id="138277"/>
    <lineage>
        <taxon>Eukaryota</taxon>
        <taxon>Fungi</taxon>
        <taxon>Dikarya</taxon>
        <taxon>Ascomycota</taxon>
        <taxon>Pezizomycotina</taxon>
        <taxon>Eurotiomycetes</taxon>
        <taxon>Eurotiomycetidae</taxon>
        <taxon>Eurotiales</taxon>
        <taxon>Aspergillaceae</taxon>
        <taxon>Aspergillus</taxon>
        <taxon>Aspergillus subgen. Circumdati</taxon>
    </lineage>
</organism>
<comment type="caution">
    <text evidence="1">The sequence shown here is derived from an EMBL/GenBank/DDBJ whole genome shotgun (WGS) entry which is preliminary data.</text>
</comment>
<evidence type="ECO:0000313" key="1">
    <source>
        <dbReference type="EMBL" id="KAK1140477.1"/>
    </source>
</evidence>
<accession>A0ACC3ASF1</accession>
<evidence type="ECO:0000313" key="2">
    <source>
        <dbReference type="Proteomes" id="UP001177260"/>
    </source>
</evidence>
<gene>
    <name evidence="1" type="ORF">N8T08_010321</name>
</gene>
<keyword evidence="2" id="KW-1185">Reference proteome</keyword>
<proteinExistence type="predicted"/>
<reference evidence="1 2" key="1">
    <citation type="journal article" date="2023" name="ACS Omega">
        <title>Identification of the Neoaspergillic Acid Biosynthesis Gene Cluster by Establishing an In Vitro CRISPR-Ribonucleoprotein Genetic System in Aspergillus melleus.</title>
        <authorList>
            <person name="Yuan B."/>
            <person name="Grau M.F."/>
            <person name="Murata R.M."/>
            <person name="Torok T."/>
            <person name="Venkateswaran K."/>
            <person name="Stajich J.E."/>
            <person name="Wang C.C.C."/>
        </authorList>
    </citation>
    <scope>NUCLEOTIDE SEQUENCE [LARGE SCALE GENOMIC DNA]</scope>
    <source>
        <strain evidence="1 2">IMV 1140</strain>
    </source>
</reference>
<name>A0ACC3ASF1_9EURO</name>
<dbReference type="EMBL" id="JAOPJF010000082">
    <property type="protein sequence ID" value="KAK1140477.1"/>
    <property type="molecule type" value="Genomic_DNA"/>
</dbReference>
<dbReference type="Proteomes" id="UP001177260">
    <property type="component" value="Unassembled WGS sequence"/>
</dbReference>
<protein>
    <submittedName>
        <fullName evidence="1">Uncharacterized protein</fullName>
    </submittedName>
</protein>
<sequence length="430" mass="47736">MHLWPDIDVAALNEDPTDNPRHSQGQKSPQRQIRRKPLAAIAKNPATGRLFGRHKGDRPQSMEHLPVSTPHTRDLLGKDDHLTVPRPHSFQGQPPPLGGYFAPDAVSLNVDSGSGPASPPAAFHGHSHSPSYSHPHSRIYSHSNPHIHRLSNSLSFTNSNNSNNSSQVSLQPSLYRSVTPQLQPDNPTSRPLSSRSRGRSPSPERSYAQDLHLRSRSPKAFAPRPQERVIPRADPNDPAYHLGTFRSNPRTSRIGDQERPWKLSIPGMEGDNGGGEREEDGTLLWLRAQGQAHMKAERELEMKALNRSISRDSQGMVFTSKVESRPNVSNGNGKLPSYEEDIARHPPPRSFPSDEKSTSAYAPEESESGERGDRTGYHPTRGQARVLNRTDMPVELPVKGEDESTEEIVMSSTAYPGQEWKPLGLGEWEY</sequence>